<dbReference type="FunFam" id="3.40.1170.60:FF:000008">
    <property type="entry name" value="DNA polymerase eta subunit"/>
    <property type="match status" value="1"/>
</dbReference>
<evidence type="ECO:0000256" key="6">
    <source>
        <dbReference type="ARBA" id="ARBA00022833"/>
    </source>
</evidence>
<dbReference type="AlphaFoldDB" id="A0A2X0MBT8"/>
<dbReference type="GO" id="GO:0003887">
    <property type="term" value="F:DNA-directed DNA polymerase activity"/>
    <property type="evidence" value="ECO:0007669"/>
    <property type="project" value="TreeGrafter"/>
</dbReference>
<keyword evidence="2" id="KW-0808">Transferase</keyword>
<proteinExistence type="predicted"/>
<dbReference type="Pfam" id="PF00817">
    <property type="entry name" value="IMS"/>
    <property type="match status" value="1"/>
</dbReference>
<dbReference type="PANTHER" id="PTHR45873">
    <property type="entry name" value="DNA POLYMERASE ETA"/>
    <property type="match status" value="1"/>
</dbReference>
<dbReference type="Pfam" id="PF21704">
    <property type="entry name" value="POLH-Rev1_HhH"/>
    <property type="match status" value="1"/>
</dbReference>
<dbReference type="GO" id="GO:0009314">
    <property type="term" value="P:response to radiation"/>
    <property type="evidence" value="ECO:0007669"/>
    <property type="project" value="TreeGrafter"/>
</dbReference>
<evidence type="ECO:0000256" key="3">
    <source>
        <dbReference type="ARBA" id="ARBA00022723"/>
    </source>
</evidence>
<evidence type="ECO:0000313" key="13">
    <source>
        <dbReference type="EMBL" id="SCZ88416.1"/>
    </source>
</evidence>
<keyword evidence="8" id="KW-0539">Nucleus</keyword>
<evidence type="ECO:0000313" key="14">
    <source>
        <dbReference type="Proteomes" id="UP000249723"/>
    </source>
</evidence>
<reference evidence="14" key="1">
    <citation type="submission" date="2016-10" db="EMBL/GenBank/DDBJ databases">
        <authorList>
            <person name="Jeantristanb JTB J.-T."/>
            <person name="Ricardo R."/>
        </authorList>
    </citation>
    <scope>NUCLEOTIDE SEQUENCE [LARGE SCALE GENOMIC DNA]</scope>
</reference>
<dbReference type="OrthoDB" id="5723at2759"/>
<dbReference type="InterPro" id="IPR052230">
    <property type="entry name" value="DNA_polymerase_eta"/>
</dbReference>
<organism evidence="13 14">
    <name type="scientific">Microbotryum saponariae</name>
    <dbReference type="NCBI Taxonomy" id="289078"/>
    <lineage>
        <taxon>Eukaryota</taxon>
        <taxon>Fungi</taxon>
        <taxon>Dikarya</taxon>
        <taxon>Basidiomycota</taxon>
        <taxon>Pucciniomycotina</taxon>
        <taxon>Microbotryomycetes</taxon>
        <taxon>Microbotryales</taxon>
        <taxon>Microbotryaceae</taxon>
        <taxon>Microbotryum</taxon>
    </lineage>
</organism>
<dbReference type="InterPro" id="IPR001126">
    <property type="entry name" value="UmuC"/>
</dbReference>
<evidence type="ECO:0000256" key="1">
    <source>
        <dbReference type="ARBA" id="ARBA00004123"/>
    </source>
</evidence>
<evidence type="ECO:0000256" key="9">
    <source>
        <dbReference type="ARBA" id="ARBA00044975"/>
    </source>
</evidence>
<dbReference type="GO" id="GO:0008270">
    <property type="term" value="F:zinc ion binding"/>
    <property type="evidence" value="ECO:0007669"/>
    <property type="project" value="UniProtKB-KW"/>
</dbReference>
<dbReference type="GO" id="GO:0005657">
    <property type="term" value="C:replication fork"/>
    <property type="evidence" value="ECO:0007669"/>
    <property type="project" value="UniProtKB-ARBA"/>
</dbReference>
<evidence type="ECO:0000256" key="8">
    <source>
        <dbReference type="ARBA" id="ARBA00023242"/>
    </source>
</evidence>
<name>A0A2X0MBT8_9BASI</name>
<feature type="compositionally biased region" description="Basic and acidic residues" evidence="10">
    <location>
        <begin position="833"/>
        <end position="842"/>
    </location>
</feature>
<evidence type="ECO:0000256" key="2">
    <source>
        <dbReference type="ARBA" id="ARBA00022679"/>
    </source>
</evidence>
<feature type="compositionally biased region" description="Acidic residues" evidence="10">
    <location>
        <begin position="720"/>
        <end position="740"/>
    </location>
</feature>
<dbReference type="EMBL" id="FMWP01000012">
    <property type="protein sequence ID" value="SCZ88416.1"/>
    <property type="molecule type" value="Genomic_DNA"/>
</dbReference>
<keyword evidence="6" id="KW-0862">Zinc</keyword>
<keyword evidence="4" id="KW-0227">DNA damage</keyword>
<dbReference type="InterPro" id="IPR043502">
    <property type="entry name" value="DNA/RNA_pol_sf"/>
</dbReference>
<keyword evidence="14" id="KW-1185">Reference proteome</keyword>
<dbReference type="SUPFAM" id="SSF56672">
    <property type="entry name" value="DNA/RNA polymerases"/>
    <property type="match status" value="1"/>
</dbReference>
<dbReference type="GO" id="GO:0003684">
    <property type="term" value="F:damaged DNA binding"/>
    <property type="evidence" value="ECO:0007669"/>
    <property type="project" value="InterPro"/>
</dbReference>
<keyword evidence="7" id="KW-0234">DNA repair</keyword>
<feature type="region of interest" description="Disordered" evidence="10">
    <location>
        <begin position="783"/>
        <end position="851"/>
    </location>
</feature>
<dbReference type="InterPro" id="IPR041298">
    <property type="entry name" value="UBZ3"/>
</dbReference>
<accession>A0A2X0MBT8</accession>
<feature type="compositionally biased region" description="Polar residues" evidence="10">
    <location>
        <begin position="349"/>
        <end position="361"/>
    </location>
</feature>
<keyword evidence="5" id="KW-0863">Zinc-finger</keyword>
<feature type="region of interest" description="Disordered" evidence="10">
    <location>
        <begin position="324"/>
        <end position="361"/>
    </location>
</feature>
<dbReference type="GO" id="GO:0070987">
    <property type="term" value="P:error-free translesion synthesis"/>
    <property type="evidence" value="ECO:0007669"/>
    <property type="project" value="UniProtKB-ARBA"/>
</dbReference>
<dbReference type="SUPFAM" id="SSF100879">
    <property type="entry name" value="Lesion bypass DNA polymerase (Y-family), little finger domain"/>
    <property type="match status" value="1"/>
</dbReference>
<dbReference type="Proteomes" id="UP000249723">
    <property type="component" value="Unassembled WGS sequence"/>
</dbReference>
<evidence type="ECO:0000256" key="4">
    <source>
        <dbReference type="ARBA" id="ARBA00022763"/>
    </source>
</evidence>
<dbReference type="PROSITE" id="PS50173">
    <property type="entry name" value="UMUC"/>
    <property type="match status" value="1"/>
</dbReference>
<protein>
    <recommendedName>
        <fullName evidence="9">DNA polymerase eta</fullName>
    </recommendedName>
</protein>
<feature type="compositionally biased region" description="Low complexity" evidence="10">
    <location>
        <begin position="802"/>
        <end position="815"/>
    </location>
</feature>
<dbReference type="Gene3D" id="3.30.70.270">
    <property type="match status" value="1"/>
</dbReference>
<dbReference type="GO" id="GO:0007064">
    <property type="term" value="P:mitotic sister chromatid cohesion"/>
    <property type="evidence" value="ECO:0007669"/>
    <property type="project" value="UniProtKB-ARBA"/>
</dbReference>
<dbReference type="Pfam" id="PF11799">
    <property type="entry name" value="IMS_C"/>
    <property type="match status" value="1"/>
</dbReference>
<dbReference type="Gene3D" id="3.40.1170.60">
    <property type="match status" value="1"/>
</dbReference>
<evidence type="ECO:0000259" key="12">
    <source>
        <dbReference type="PROSITE" id="PS51907"/>
    </source>
</evidence>
<dbReference type="PANTHER" id="PTHR45873:SF1">
    <property type="entry name" value="DNA POLYMERASE ETA"/>
    <property type="match status" value="1"/>
</dbReference>
<dbReference type="GO" id="GO:0006281">
    <property type="term" value="P:DNA repair"/>
    <property type="evidence" value="ECO:0007669"/>
    <property type="project" value="UniProtKB-KW"/>
</dbReference>
<keyword evidence="3" id="KW-0479">Metal-binding</keyword>
<dbReference type="Gene3D" id="3.30.1490.100">
    <property type="entry name" value="DNA polymerase, Y-family, little finger domain"/>
    <property type="match status" value="1"/>
</dbReference>
<gene>
    <name evidence="13" type="ORF">BZ3500_MVSOF-1268-A1-R1_CHR2-1G04396</name>
</gene>
<dbReference type="InterPro" id="IPR036775">
    <property type="entry name" value="DNA_pol_Y-fam_lit_finger_sf"/>
</dbReference>
<evidence type="ECO:0000259" key="11">
    <source>
        <dbReference type="PROSITE" id="PS50173"/>
    </source>
</evidence>
<dbReference type="PROSITE" id="PS51907">
    <property type="entry name" value="ZF_UBZ3"/>
    <property type="match status" value="1"/>
</dbReference>
<sequence>MADPARVTRRLPGAELERRRRGLVEAIEVVEVADDPDVASAALFPPTARDFEIGPLVMSPYANRMGSPPLPPPGIENEPAAAARNTAVNKQVAWSPPKKKSGVMWKGKDKAIMSTDDAGARLMPGMGNITYRHFLGNQLNTPVHPLRTIAHVDIDAAYAAMEMARLGIDPATPLAVQQWQGLIAVNYPARKFGITRHETPVEALKKCPHLVMVHCATYKEGDTEPSYDNSHPTPATHKISLDHYRRESLKIIKVFTSHIPTVEKASIDESYLDASPQVREILLQRYPQLGKLPPGKTLDDLVPTPKELGINAIDWDQLGNLIPINGQKKEDQPKEFMAEPKKERDENMSIDTASSTDQTNLEAASAVDVSEAEEPAIEPKEPDLTWSDVALSIGAELVQRCRRDVHEQLGYTCSAGLAPNKVRGVCRDHQQMHLHRTVLTVNGHVQMLAKLCSAWKKPNAQTVLRCCAVPAFLRPMPFQKIRNLGGKLGISVKEAYDAETVNDLLDYTLVDMQSKLGDDSGLWLWEITRGLDFGEVEPKTHVKSMLSSKNFRPTISKFKEVCHWMNILATELHLRLCEARRLDPSLWPKTVHFSHRSPSYVIRTHQIPFPYTSQLSIPYIAKHADKLLRLAIPDRLEGLNEHSLVGPWSNIQLSFAGLGKKEEGVGGIEKFLMGAPGVAGLAAARTDEKRPRTTKEPSKQWLAKKRKKDETPHDLGMIELSDDQSTADENAEEDDGDEVGVQELAWTCSKCTKVLSAKDETAMAKAKAEHKDYHFARSMIERERQQGRDGGATVLKNVKSSQARGAAAKLNAAAGKAKKQQRSSSGSMSTKTAPKEGVEKGQKSLKGFFGR</sequence>
<feature type="domain" description="UmuC" evidence="11">
    <location>
        <begin position="149"/>
        <end position="273"/>
    </location>
</feature>
<evidence type="ECO:0000256" key="5">
    <source>
        <dbReference type="ARBA" id="ARBA00022771"/>
    </source>
</evidence>
<dbReference type="Gene3D" id="1.10.150.20">
    <property type="entry name" value="5' to 3' exonuclease, C-terminal subdomain"/>
    <property type="match status" value="1"/>
</dbReference>
<feature type="compositionally biased region" description="Basic and acidic residues" evidence="10">
    <location>
        <begin position="327"/>
        <end position="347"/>
    </location>
</feature>
<evidence type="ECO:0000256" key="10">
    <source>
        <dbReference type="SAM" id="MobiDB-lite"/>
    </source>
</evidence>
<dbReference type="FunFam" id="1.10.150.20:FF:000014">
    <property type="entry name" value="Polymerase (DNA directed), eta"/>
    <property type="match status" value="1"/>
</dbReference>
<feature type="domain" description="UBZ3-type" evidence="12">
    <location>
        <begin position="741"/>
        <end position="782"/>
    </location>
</feature>
<feature type="compositionally biased region" description="Basic and acidic residues" evidence="10">
    <location>
        <begin position="685"/>
        <end position="698"/>
    </location>
</feature>
<dbReference type="STRING" id="289078.A0A2X0MBT8"/>
<feature type="region of interest" description="Disordered" evidence="10">
    <location>
        <begin position="682"/>
        <end position="740"/>
    </location>
</feature>
<dbReference type="InterPro" id="IPR043128">
    <property type="entry name" value="Rev_trsase/Diguanyl_cyclase"/>
</dbReference>
<dbReference type="GO" id="GO:0042276">
    <property type="term" value="P:error-prone translesion synthesis"/>
    <property type="evidence" value="ECO:0007669"/>
    <property type="project" value="TreeGrafter"/>
</dbReference>
<dbReference type="GO" id="GO:0035861">
    <property type="term" value="C:site of double-strand break"/>
    <property type="evidence" value="ECO:0007669"/>
    <property type="project" value="TreeGrafter"/>
</dbReference>
<comment type="subcellular location">
    <subcellularLocation>
        <location evidence="1">Nucleus</location>
    </subcellularLocation>
</comment>
<dbReference type="GO" id="GO:0005634">
    <property type="term" value="C:nucleus"/>
    <property type="evidence" value="ECO:0007669"/>
    <property type="project" value="UniProtKB-SubCell"/>
</dbReference>
<dbReference type="InterPro" id="IPR017961">
    <property type="entry name" value="DNA_pol_Y-fam_little_finger"/>
</dbReference>
<evidence type="ECO:0000256" key="7">
    <source>
        <dbReference type="ARBA" id="ARBA00023204"/>
    </source>
</evidence>